<reference evidence="2 3" key="1">
    <citation type="submission" date="2023-12" db="EMBL/GenBank/DDBJ databases">
        <title>Genomic sequences of Capnocytophaga and Parvimonas strains.</title>
        <authorList>
            <person name="Watt R.M."/>
            <person name="Wang M."/>
            <person name="Yang T."/>
            <person name="Tong W.M."/>
        </authorList>
    </citation>
    <scope>NUCLEOTIDE SEQUENCE [LARGE SCALE GENOMIC DNA]</scope>
    <source>
        <strain evidence="2 3">CCUG 13096</strain>
    </source>
</reference>
<comment type="caution">
    <text evidence="2">The sequence shown here is derived from an EMBL/GenBank/DDBJ whole genome shotgun (WGS) entry which is preliminary data.</text>
</comment>
<evidence type="ECO:0000313" key="3">
    <source>
        <dbReference type="Proteomes" id="UP001311730"/>
    </source>
</evidence>
<organism evidence="2 3">
    <name type="scientific">Capnocytophaga gingivalis</name>
    <dbReference type="NCBI Taxonomy" id="1017"/>
    <lineage>
        <taxon>Bacteria</taxon>
        <taxon>Pseudomonadati</taxon>
        <taxon>Bacteroidota</taxon>
        <taxon>Flavobacteriia</taxon>
        <taxon>Flavobacteriales</taxon>
        <taxon>Flavobacteriaceae</taxon>
        <taxon>Capnocytophaga</taxon>
    </lineage>
</organism>
<dbReference type="InterPro" id="IPR010982">
    <property type="entry name" value="Lambda_DNA-bd_dom_sf"/>
</dbReference>
<dbReference type="SUPFAM" id="SSF47413">
    <property type="entry name" value="lambda repressor-like DNA-binding domains"/>
    <property type="match status" value="1"/>
</dbReference>
<dbReference type="CDD" id="cd00093">
    <property type="entry name" value="HTH_XRE"/>
    <property type="match status" value="1"/>
</dbReference>
<dbReference type="Proteomes" id="UP001311730">
    <property type="component" value="Unassembled WGS sequence"/>
</dbReference>
<accession>A0ABU5Z7U2</accession>
<feature type="domain" description="HTH cro/C1-type" evidence="1">
    <location>
        <begin position="3"/>
        <end position="57"/>
    </location>
</feature>
<sequence length="103" mass="12234">MYRIKEVAKRKNIQMQEIVKRLGITKQSLNSKINKGMNTKGLEDIAKILNCELVELIPVGDDFTHFYDEQGRWLGIVRKYPYQDKELDALQEKEQYEQDKKEE</sequence>
<name>A0ABU5Z7U2_9FLAO</name>
<dbReference type="EMBL" id="JAYKBW010000007">
    <property type="protein sequence ID" value="MEB3075026.1"/>
    <property type="molecule type" value="Genomic_DNA"/>
</dbReference>
<evidence type="ECO:0000259" key="1">
    <source>
        <dbReference type="Pfam" id="PF13443"/>
    </source>
</evidence>
<gene>
    <name evidence="2" type="ORF">VJJ08_06920</name>
</gene>
<evidence type="ECO:0000313" key="2">
    <source>
        <dbReference type="EMBL" id="MEB3075026.1"/>
    </source>
</evidence>
<dbReference type="Pfam" id="PF13443">
    <property type="entry name" value="HTH_26"/>
    <property type="match status" value="1"/>
</dbReference>
<proteinExistence type="predicted"/>
<protein>
    <submittedName>
        <fullName evidence="2">Helix-turn-helix transcriptional regulator</fullName>
    </submittedName>
</protein>
<keyword evidence="3" id="KW-1185">Reference proteome</keyword>
<dbReference type="RefSeq" id="WP_323983305.1">
    <property type="nucleotide sequence ID" value="NZ_JAYKBW010000007.1"/>
</dbReference>
<dbReference type="InterPro" id="IPR001387">
    <property type="entry name" value="Cro/C1-type_HTH"/>
</dbReference>
<dbReference type="Gene3D" id="1.10.260.40">
    <property type="entry name" value="lambda repressor-like DNA-binding domains"/>
    <property type="match status" value="1"/>
</dbReference>